<evidence type="ECO:0000313" key="8">
    <source>
        <dbReference type="Proteomes" id="UP000198784"/>
    </source>
</evidence>
<dbReference type="EMBL" id="FOWX01000008">
    <property type="protein sequence ID" value="SFP29084.1"/>
    <property type="molecule type" value="Genomic_DNA"/>
</dbReference>
<feature type="domain" description="FRG" evidence="6">
    <location>
        <begin position="185"/>
        <end position="281"/>
    </location>
</feature>
<evidence type="ECO:0000259" key="5">
    <source>
        <dbReference type="SMART" id="SM00479"/>
    </source>
</evidence>
<dbReference type="InterPro" id="IPR013520">
    <property type="entry name" value="Ribonucl_H"/>
</dbReference>
<sequence>MRQIFLSLSTTGAPVTDGHRIIEIGAVEIKNKELTGKFFHCYLNPDRDIDGSEIAVHGITNEFLNDKPRFSAIFNKLDIFLSDAEILCTSKNDTLFIKNELALHRFTPSNPQLKEEINTPTIEETLTASAKETFNSAKSAFREKTKDLYGSLLEAEISADAYLSATKNEKIITSINEFLEEVSNTDPNDLFRGVPNRNYRLLPSLFRHTSEGHQTREDKMMWVFKAHSRPHLEKYPENDIQWLTLAQHHGLPTRLLDWSFSPLVACFFCVNESIDNDGAVYLYKARDYKREEKINIKTLKKPAAFLPSHGSRRITAQSGAFTVHPDCCYEIDEPEIQKYIIPKNLKPSFLKSLSKYGINNSTIFPDLDGLCSHIKTQQGY</sequence>
<proteinExistence type="predicted"/>
<dbReference type="InterPro" id="IPR014966">
    <property type="entry name" value="FRG-dom"/>
</dbReference>
<evidence type="ECO:0000256" key="2">
    <source>
        <dbReference type="ARBA" id="ARBA00022722"/>
    </source>
</evidence>
<dbReference type="SUPFAM" id="SSF53098">
    <property type="entry name" value="Ribonuclease H-like"/>
    <property type="match status" value="1"/>
</dbReference>
<keyword evidence="3 7" id="KW-0269">Exonuclease</keyword>
<keyword evidence="8" id="KW-1185">Reference proteome</keyword>
<feature type="domain" description="Exonuclease" evidence="5">
    <location>
        <begin position="2"/>
        <end position="171"/>
    </location>
</feature>
<comment type="catalytic activity">
    <reaction evidence="4">
        <text>DNA(n) + a 2'-deoxyribonucleoside 5'-triphosphate = DNA(n+1) + diphosphate</text>
        <dbReference type="Rhea" id="RHEA:22508"/>
        <dbReference type="Rhea" id="RHEA-COMP:17339"/>
        <dbReference type="Rhea" id="RHEA-COMP:17340"/>
        <dbReference type="ChEBI" id="CHEBI:33019"/>
        <dbReference type="ChEBI" id="CHEBI:61560"/>
        <dbReference type="ChEBI" id="CHEBI:173112"/>
        <dbReference type="EC" id="2.7.7.7"/>
    </reaction>
</comment>
<organism evidence="7 8">
    <name type="scientific">Pseudomonas borbori</name>
    <dbReference type="NCBI Taxonomy" id="289003"/>
    <lineage>
        <taxon>Bacteria</taxon>
        <taxon>Pseudomonadati</taxon>
        <taxon>Pseudomonadota</taxon>
        <taxon>Gammaproteobacteria</taxon>
        <taxon>Pseudomonadales</taxon>
        <taxon>Pseudomonadaceae</taxon>
        <taxon>Pseudomonas</taxon>
    </lineage>
</organism>
<dbReference type="InterPro" id="IPR012337">
    <property type="entry name" value="RNaseH-like_sf"/>
</dbReference>
<gene>
    <name evidence="7" type="ORF">SAMN05216190_1081</name>
</gene>
<dbReference type="SMART" id="SM00479">
    <property type="entry name" value="EXOIII"/>
    <property type="match status" value="1"/>
</dbReference>
<dbReference type="InterPro" id="IPR006054">
    <property type="entry name" value="DnaQ"/>
</dbReference>
<name>A0A1I5P4S5_9PSED</name>
<protein>
    <recommendedName>
        <fullName evidence="1">DNA-directed DNA polymerase</fullName>
        <ecNumber evidence="1">2.7.7.7</ecNumber>
    </recommendedName>
</protein>
<keyword evidence="2" id="KW-0540">Nuclease</keyword>
<dbReference type="GO" id="GO:0003887">
    <property type="term" value="F:DNA-directed DNA polymerase activity"/>
    <property type="evidence" value="ECO:0007669"/>
    <property type="project" value="UniProtKB-EC"/>
</dbReference>
<dbReference type="GO" id="GO:0004527">
    <property type="term" value="F:exonuclease activity"/>
    <property type="evidence" value="ECO:0007669"/>
    <property type="project" value="UniProtKB-KW"/>
</dbReference>
<dbReference type="InterPro" id="IPR036397">
    <property type="entry name" value="RNaseH_sf"/>
</dbReference>
<evidence type="ECO:0000256" key="4">
    <source>
        <dbReference type="ARBA" id="ARBA00049244"/>
    </source>
</evidence>
<accession>A0A1I5P4S5</accession>
<dbReference type="AlphaFoldDB" id="A0A1I5P4S5"/>
<evidence type="ECO:0000256" key="3">
    <source>
        <dbReference type="ARBA" id="ARBA00022839"/>
    </source>
</evidence>
<dbReference type="NCBIfam" id="TIGR00573">
    <property type="entry name" value="dnaq"/>
    <property type="match status" value="1"/>
</dbReference>
<dbReference type="GO" id="GO:0006260">
    <property type="term" value="P:DNA replication"/>
    <property type="evidence" value="ECO:0007669"/>
    <property type="project" value="InterPro"/>
</dbReference>
<dbReference type="Proteomes" id="UP000198784">
    <property type="component" value="Unassembled WGS sequence"/>
</dbReference>
<dbReference type="Gene3D" id="3.30.420.10">
    <property type="entry name" value="Ribonuclease H-like superfamily/Ribonuclease H"/>
    <property type="match status" value="1"/>
</dbReference>
<keyword evidence="3 7" id="KW-0378">Hydrolase</keyword>
<dbReference type="EC" id="2.7.7.7" evidence="1"/>
<dbReference type="STRING" id="289003.SAMN05216190_1081"/>
<dbReference type="RefSeq" id="WP_090499454.1">
    <property type="nucleotide sequence ID" value="NZ_FOWX01000008.1"/>
</dbReference>
<dbReference type="Pfam" id="PF00929">
    <property type="entry name" value="RNase_T"/>
    <property type="match status" value="1"/>
</dbReference>
<dbReference type="OrthoDB" id="9816036at2"/>
<evidence type="ECO:0000313" key="7">
    <source>
        <dbReference type="EMBL" id="SFP29084.1"/>
    </source>
</evidence>
<dbReference type="SMART" id="SM00901">
    <property type="entry name" value="FRG"/>
    <property type="match status" value="1"/>
</dbReference>
<dbReference type="Pfam" id="PF08867">
    <property type="entry name" value="FRG"/>
    <property type="match status" value="1"/>
</dbReference>
<dbReference type="GO" id="GO:0003677">
    <property type="term" value="F:DNA binding"/>
    <property type="evidence" value="ECO:0007669"/>
    <property type="project" value="InterPro"/>
</dbReference>
<reference evidence="8" key="1">
    <citation type="submission" date="2016-10" db="EMBL/GenBank/DDBJ databases">
        <authorList>
            <person name="Varghese N."/>
            <person name="Submissions S."/>
        </authorList>
    </citation>
    <scope>NUCLEOTIDE SEQUENCE [LARGE SCALE GENOMIC DNA]</scope>
    <source>
        <strain evidence="8">DSM 17834</strain>
    </source>
</reference>
<evidence type="ECO:0000256" key="1">
    <source>
        <dbReference type="ARBA" id="ARBA00012417"/>
    </source>
</evidence>
<evidence type="ECO:0000259" key="6">
    <source>
        <dbReference type="SMART" id="SM00901"/>
    </source>
</evidence>